<gene>
    <name evidence="2" type="ORF">ETQ85_22685</name>
</gene>
<protein>
    <submittedName>
        <fullName evidence="2">DUF4255 domain-containing protein</fullName>
    </submittedName>
</protein>
<evidence type="ECO:0000313" key="2">
    <source>
        <dbReference type="EMBL" id="TYC52428.1"/>
    </source>
</evidence>
<dbReference type="EMBL" id="SDKK01000032">
    <property type="protein sequence ID" value="TYC52428.1"/>
    <property type="molecule type" value="Genomic_DNA"/>
</dbReference>
<organism evidence="2 3">
    <name type="scientific">Zoogloea oleivorans</name>
    <dbReference type="NCBI Taxonomy" id="1552750"/>
    <lineage>
        <taxon>Bacteria</taxon>
        <taxon>Pseudomonadati</taxon>
        <taxon>Pseudomonadota</taxon>
        <taxon>Betaproteobacteria</taxon>
        <taxon>Rhodocyclales</taxon>
        <taxon>Zoogloeaceae</taxon>
        <taxon>Zoogloea</taxon>
    </lineage>
</organism>
<accession>A0A6C2CEV3</accession>
<evidence type="ECO:0000313" key="3">
    <source>
        <dbReference type="Proteomes" id="UP000389128"/>
    </source>
</evidence>
<name>A0A6C2CEV3_9RHOO</name>
<dbReference type="RefSeq" id="WP_148581333.1">
    <property type="nucleotide sequence ID" value="NZ_SDKK01000032.1"/>
</dbReference>
<dbReference type="InterPro" id="IPR025351">
    <property type="entry name" value="Pvc16_N"/>
</dbReference>
<dbReference type="Pfam" id="PF14065">
    <property type="entry name" value="Pvc16_N"/>
    <property type="match status" value="1"/>
</dbReference>
<dbReference type="OrthoDB" id="7560784at2"/>
<feature type="domain" description="Pvc16 N-terminal" evidence="1">
    <location>
        <begin position="15"/>
        <end position="181"/>
    </location>
</feature>
<dbReference type="AlphaFoldDB" id="A0A6C2CEV3"/>
<sequence length="189" mass="21156">MIDVSLKFLADEANAYLQRRLDSDFGKIELGPLVDDKGSWVATQNTLRLTLFQIEEERHARTQIPQQVLVNGHNVALPPPLAINLVILFSASFTTYTEGLRLLSLLLTFFQSHPLFTPAEHPGMPAGVDRLALELINYGPEQANQMWACLGAKHLPSVVYRVRMLFLQDQEPSGTGAPVREIHTRTGQR</sequence>
<comment type="caution">
    <text evidence="2">The sequence shown here is derived from an EMBL/GenBank/DDBJ whole genome shotgun (WGS) entry which is preliminary data.</text>
</comment>
<dbReference type="Proteomes" id="UP000389128">
    <property type="component" value="Unassembled WGS sequence"/>
</dbReference>
<proteinExistence type="predicted"/>
<evidence type="ECO:0000259" key="1">
    <source>
        <dbReference type="Pfam" id="PF14065"/>
    </source>
</evidence>
<keyword evidence="3" id="KW-1185">Reference proteome</keyword>
<reference evidence="2 3" key="1">
    <citation type="submission" date="2019-01" db="EMBL/GenBank/DDBJ databases">
        <title>Zoogloea oleivorans genome sequencing and assembly.</title>
        <authorList>
            <person name="Tancsics A."/>
            <person name="Farkas M."/>
            <person name="Kriszt B."/>
            <person name="Maroti G."/>
            <person name="Horvath B."/>
        </authorList>
    </citation>
    <scope>NUCLEOTIDE SEQUENCE [LARGE SCALE GENOMIC DNA]</scope>
    <source>
        <strain evidence="2 3">Buc</strain>
    </source>
</reference>